<dbReference type="InterPro" id="IPR041685">
    <property type="entry name" value="AAA_GajA/Old/RecF-like"/>
</dbReference>
<reference evidence="4" key="2">
    <citation type="submission" date="2020-06" db="EMBL/GenBank/DDBJ databases">
        <title>Isolation of Planomicrobium glaciei.</title>
        <authorList>
            <person name="Malisova L."/>
            <person name="Safrankova R."/>
            <person name="Jakubu V."/>
            <person name="Spanelova P."/>
        </authorList>
    </citation>
    <scope>NUCLEOTIDE SEQUENCE [LARGE SCALE GENOMIC DNA]</scope>
    <source>
        <strain evidence="2">CNCTC7660</strain>
        <strain evidence="4">NRL-ATB46093</strain>
        <plasmid evidence="2 4">unnamed2</plasmid>
    </source>
</reference>
<gene>
    <name evidence="2" type="ORF">HF394_19315</name>
    <name evidence="3" type="ORF">HF394_19870</name>
</gene>
<dbReference type="AlphaFoldDB" id="A0A7H8QFY0"/>
<dbReference type="PANTHER" id="PTHR43581:SF2">
    <property type="entry name" value="EXCINUCLEASE ATPASE SUBUNIT"/>
    <property type="match status" value="1"/>
</dbReference>
<keyword evidence="4" id="KW-1185">Reference proteome</keyword>
<dbReference type="Gene3D" id="3.40.50.300">
    <property type="entry name" value="P-loop containing nucleotide triphosphate hydrolases"/>
    <property type="match status" value="1"/>
</dbReference>
<feature type="domain" description="Endonuclease GajA/Old nuclease/RecF-like AAA" evidence="1">
    <location>
        <begin position="2"/>
        <end position="480"/>
    </location>
</feature>
<reference evidence="3" key="3">
    <citation type="submission" date="2020-09" db="EMBL/GenBank/DDBJ databases">
        <title>Isolation of Planomicrobium glaciei.</title>
        <authorList>
            <person name="Malisova L."/>
            <person name="Safrankova R."/>
            <person name="Jakubu V."/>
            <person name="Spanelova P."/>
        </authorList>
    </citation>
    <scope>NUCLEOTIDE SEQUENCE</scope>
    <source>
        <strain evidence="3">CNCTC7660</strain>
        <plasmid evidence="3">unnamed2</plasmid>
    </source>
</reference>
<protein>
    <submittedName>
        <fullName evidence="3">AAA family ATPase</fullName>
    </submittedName>
</protein>
<dbReference type="InterPro" id="IPR027417">
    <property type="entry name" value="P-loop_NTPase"/>
</dbReference>
<dbReference type="EMBL" id="CP051179">
    <property type="protein sequence ID" value="QKX52888.1"/>
    <property type="molecule type" value="Genomic_DNA"/>
</dbReference>
<geneLocation type="plasmid" evidence="3 4">
    <name>unnamed2</name>
</geneLocation>
<sequence length="538" mass="62145">MESIRIRNLRSLKDTGEVELKPLTLLVGKNSSGKSTFLRTFPLFKQTIETKTNEPILWYSSRYVDFGSFHESLNKITAKEEEEKKNISFDFKFSIPSSVVQMGTVDILSYYSLRPSRMSRIYNYNYSNSNRKTPFKISIETNQKSLSKFTISIEDHLLEMTLKEDEKFSQVGLKINGVPISETSSLVARYAKDYSQLLPLIFSDKSNSSENNYFRDELFKIFQSLAYTSTRRNTISEFIEDIKFGDKSEIINNIKSQDTTANVLLENLKALESDNEVMQQIIINYIGMNINPIITMCNNYIEQYFSSINYIAPIRASAERYYRIQGLSVDDIDPQGENIPMIFNNMSDIEKENYNHWLFGNFGFQISASPTEGHSSIRIKYSNGEEVNLADTGFGYSQILPITLVLWQTSKQERKDIFAYSGLYKADYNFFNLVIEQPELHLHPAIQAKLIDAFIKIIMLCKEKSIDIKIIIETHSETMINRIGYIIAKNIEEFTEDLVKVIIFENDEVFDTKLNVSTYSENGYLKKWPLGFFEPEGI</sequence>
<evidence type="ECO:0000313" key="4">
    <source>
        <dbReference type="Proteomes" id="UP000509222"/>
    </source>
</evidence>
<dbReference type="Pfam" id="PF13175">
    <property type="entry name" value="AAA_15"/>
    <property type="match status" value="1"/>
</dbReference>
<proteinExistence type="predicted"/>
<dbReference type="PANTHER" id="PTHR43581">
    <property type="entry name" value="ATP/GTP PHOSPHATASE"/>
    <property type="match status" value="1"/>
</dbReference>
<accession>A0A7H8QFY0</accession>
<dbReference type="Proteomes" id="UP000509222">
    <property type="component" value="Plasmid unnamed2"/>
</dbReference>
<evidence type="ECO:0000259" key="1">
    <source>
        <dbReference type="Pfam" id="PF13175"/>
    </source>
</evidence>
<dbReference type="InterPro" id="IPR051396">
    <property type="entry name" value="Bact_Antivir_Def_Nuclease"/>
</dbReference>
<organism evidence="3 4">
    <name type="scientific">Planococcus glaciei</name>
    <dbReference type="NCBI Taxonomy" id="459472"/>
    <lineage>
        <taxon>Bacteria</taxon>
        <taxon>Bacillati</taxon>
        <taxon>Bacillota</taxon>
        <taxon>Bacilli</taxon>
        <taxon>Bacillales</taxon>
        <taxon>Caryophanaceae</taxon>
        <taxon>Planococcus</taxon>
    </lineage>
</organism>
<evidence type="ECO:0000313" key="2">
    <source>
        <dbReference type="EMBL" id="QKX52785.1"/>
    </source>
</evidence>
<dbReference type="SUPFAM" id="SSF52540">
    <property type="entry name" value="P-loop containing nucleoside triphosphate hydrolases"/>
    <property type="match status" value="1"/>
</dbReference>
<evidence type="ECO:0000313" key="3">
    <source>
        <dbReference type="EMBL" id="QKX52888.1"/>
    </source>
</evidence>
<keyword evidence="3" id="KW-0614">Plasmid</keyword>
<dbReference type="EMBL" id="CP051179">
    <property type="protein sequence ID" value="QKX52785.1"/>
    <property type="molecule type" value="Genomic_DNA"/>
</dbReference>
<dbReference type="RefSeq" id="WP_176295211.1">
    <property type="nucleotide sequence ID" value="NZ_CP051179.1"/>
</dbReference>
<reference evidence="3 4" key="1">
    <citation type="submission" date="2020-04" db="EMBL/GenBank/DDBJ databases">
        <authorList>
            <person name="Pajer P."/>
            <person name="Broz P."/>
        </authorList>
    </citation>
    <scope>NUCLEOTIDE SEQUENCE [LARGE SCALE GENOMIC DNA]</scope>
    <source>
        <strain evidence="3">CNCTC7660</strain>
        <strain evidence="4">NRL-ATB46093</strain>
        <plasmid evidence="3 4">unnamed2</plasmid>
    </source>
</reference>
<name>A0A7H8QFY0_9BACL</name>